<evidence type="ECO:0000256" key="2">
    <source>
        <dbReference type="ARBA" id="ARBA00022801"/>
    </source>
</evidence>
<dbReference type="AlphaFoldDB" id="A0A420Y9L1"/>
<sequence>MWKVIGSLTTLVGLSLFTLDHLTTASTHKLIVSSDYGQLPLPDDPFHFIPCTKNSIPPALNDIDPSTTWAARFDPDPSHWSWGVHLNESRDDGDYSRRGIYLCGYLDLPMDYHSTSNTRIVRLAVTKYQVSGLARLSSPATSPSLDLRSLPSAGTKSPRTIVVEPGGPGGSGTFKVWSSAEEVSQRFSDGQFDVLGWDPRGVNMSLPPLSCFPHDAQRDRWSLTTQAYRETTADPLRQLSMLDAMNNASFAACKERIGDFGRLVSTATVARDLDEIRKAIGEEEVTGYFISYGTGIAQTYANMFPHRVGRMILDGNEYVRDHRLLGGFGYTALDNVTDAWHDGFLGECLHAGPKSCALAELVVGEADPNALARLQERVEKVIRSLIDRPLPAYDNKNGPSLITYSPLVAAIYEALYRPRMWPDTAQMLYELSQGNTTLAALALEKQWGFDPFTPPTPGKFSDENDLANLVICADSFDAPFEPLAWWEDLWSNMTTQSWIAGNSRFQNVFPCRHFNTYWKMNPKDVYRGDLNTTLKNPLLLISETYDPATPLRNGRRLAEEMGENARLIVHHGYGHSSQWDVSACTERIGRGYILEGQVPEERITECWPDTKPFFPREN</sequence>
<dbReference type="PANTHER" id="PTHR43248">
    <property type="entry name" value="2-SUCCINYL-6-HYDROXY-2,4-CYCLOHEXADIENE-1-CARBOXYLATE SYNTHASE"/>
    <property type="match status" value="1"/>
</dbReference>
<evidence type="ECO:0000256" key="1">
    <source>
        <dbReference type="ARBA" id="ARBA00010088"/>
    </source>
</evidence>
<evidence type="ECO:0000256" key="3">
    <source>
        <dbReference type="SAM" id="MobiDB-lite"/>
    </source>
</evidence>
<dbReference type="Proteomes" id="UP000275385">
    <property type="component" value="Unassembled WGS sequence"/>
</dbReference>
<organism evidence="7 8">
    <name type="scientific">Coniochaeta pulveracea</name>
    <dbReference type="NCBI Taxonomy" id="177199"/>
    <lineage>
        <taxon>Eukaryota</taxon>
        <taxon>Fungi</taxon>
        <taxon>Dikarya</taxon>
        <taxon>Ascomycota</taxon>
        <taxon>Pezizomycotina</taxon>
        <taxon>Sordariomycetes</taxon>
        <taxon>Sordariomycetidae</taxon>
        <taxon>Coniochaetales</taxon>
        <taxon>Coniochaetaceae</taxon>
        <taxon>Coniochaeta</taxon>
    </lineage>
</organism>
<reference evidence="7 8" key="1">
    <citation type="submission" date="2018-08" db="EMBL/GenBank/DDBJ databases">
        <title>Draft genome of the lignicolous fungus Coniochaeta pulveracea.</title>
        <authorList>
            <person name="Borstlap C.J."/>
            <person name="De Witt R.N."/>
            <person name="Botha A."/>
            <person name="Volschenk H."/>
        </authorList>
    </citation>
    <scope>NUCLEOTIDE SEQUENCE [LARGE SCALE GENOMIC DNA]</scope>
    <source>
        <strain evidence="7 8">CAB683</strain>
    </source>
</reference>
<feature type="domain" description="Peptidase S33 tripeptidyl aminopeptidase-like C-terminal" evidence="6">
    <location>
        <begin position="517"/>
        <end position="601"/>
    </location>
</feature>
<name>A0A420Y9L1_9PEZI</name>
<evidence type="ECO:0008006" key="9">
    <source>
        <dbReference type="Google" id="ProtNLM"/>
    </source>
</evidence>
<dbReference type="InterPro" id="IPR000073">
    <property type="entry name" value="AB_hydrolase_1"/>
</dbReference>
<dbReference type="Gene3D" id="3.40.50.1820">
    <property type="entry name" value="alpha/beta hydrolase"/>
    <property type="match status" value="1"/>
</dbReference>
<dbReference type="InterPro" id="IPR013595">
    <property type="entry name" value="Pept_S33_TAP-like_C"/>
</dbReference>
<proteinExistence type="inferred from homology"/>
<dbReference type="Pfam" id="PF08386">
    <property type="entry name" value="Abhydrolase_4"/>
    <property type="match status" value="1"/>
</dbReference>
<protein>
    <recommendedName>
        <fullName evidence="9">AB hydrolase-1 domain-containing protein</fullName>
    </recommendedName>
</protein>
<dbReference type="EMBL" id="QVQW01000029">
    <property type="protein sequence ID" value="RKU44543.1"/>
    <property type="molecule type" value="Genomic_DNA"/>
</dbReference>
<dbReference type="InterPro" id="IPR029058">
    <property type="entry name" value="AB_hydrolase_fold"/>
</dbReference>
<dbReference type="SUPFAM" id="SSF53474">
    <property type="entry name" value="alpha/beta-Hydrolases"/>
    <property type="match status" value="1"/>
</dbReference>
<evidence type="ECO:0000313" key="7">
    <source>
        <dbReference type="EMBL" id="RKU44543.1"/>
    </source>
</evidence>
<dbReference type="GO" id="GO:0016787">
    <property type="term" value="F:hydrolase activity"/>
    <property type="evidence" value="ECO:0007669"/>
    <property type="project" value="UniProtKB-KW"/>
</dbReference>
<feature type="chain" id="PRO_5019361517" description="AB hydrolase-1 domain-containing protein" evidence="4">
    <location>
        <begin position="26"/>
        <end position="618"/>
    </location>
</feature>
<keyword evidence="8" id="KW-1185">Reference proteome</keyword>
<comment type="caution">
    <text evidence="7">The sequence shown here is derived from an EMBL/GenBank/DDBJ whole genome shotgun (WGS) entry which is preliminary data.</text>
</comment>
<dbReference type="STRING" id="177199.A0A420Y9L1"/>
<evidence type="ECO:0000313" key="8">
    <source>
        <dbReference type="Proteomes" id="UP000275385"/>
    </source>
</evidence>
<evidence type="ECO:0000256" key="4">
    <source>
        <dbReference type="SAM" id="SignalP"/>
    </source>
</evidence>
<accession>A0A420Y9L1</accession>
<gene>
    <name evidence="7" type="ORF">DL546_000602</name>
</gene>
<dbReference type="OrthoDB" id="425534at2759"/>
<keyword evidence="2" id="KW-0378">Hydrolase</keyword>
<keyword evidence="4" id="KW-0732">Signal</keyword>
<dbReference type="InterPro" id="IPR051601">
    <property type="entry name" value="Serine_prot/Carboxylest_S33"/>
</dbReference>
<feature type="region of interest" description="Disordered" evidence="3">
    <location>
        <begin position="138"/>
        <end position="165"/>
    </location>
</feature>
<feature type="domain" description="AB hydrolase-1" evidence="5">
    <location>
        <begin position="160"/>
        <end position="320"/>
    </location>
</feature>
<dbReference type="PANTHER" id="PTHR43248:SF25">
    <property type="entry name" value="AB HYDROLASE-1 DOMAIN-CONTAINING PROTEIN-RELATED"/>
    <property type="match status" value="1"/>
</dbReference>
<comment type="similarity">
    <text evidence="1">Belongs to the peptidase S33 family.</text>
</comment>
<dbReference type="Pfam" id="PF00561">
    <property type="entry name" value="Abhydrolase_1"/>
    <property type="match status" value="1"/>
</dbReference>
<evidence type="ECO:0000259" key="6">
    <source>
        <dbReference type="Pfam" id="PF08386"/>
    </source>
</evidence>
<evidence type="ECO:0000259" key="5">
    <source>
        <dbReference type="Pfam" id="PF00561"/>
    </source>
</evidence>
<feature type="signal peptide" evidence="4">
    <location>
        <begin position="1"/>
        <end position="25"/>
    </location>
</feature>